<dbReference type="GO" id="GO:0043190">
    <property type="term" value="C:ATP-binding cassette (ABC) transporter complex"/>
    <property type="evidence" value="ECO:0007669"/>
    <property type="project" value="InterPro"/>
</dbReference>
<dbReference type="Pfam" id="PF00496">
    <property type="entry name" value="SBP_bac_5"/>
    <property type="match status" value="1"/>
</dbReference>
<dbReference type="HOGENOM" id="CLU_017028_7_3_9"/>
<gene>
    <name evidence="6" type="ORF">HMPREF0372_02005</name>
</gene>
<dbReference type="AlphaFoldDB" id="G9YR62"/>
<evidence type="ECO:0000256" key="2">
    <source>
        <dbReference type="ARBA" id="ARBA00022448"/>
    </source>
</evidence>
<evidence type="ECO:0000313" key="7">
    <source>
        <dbReference type="Proteomes" id="UP000004459"/>
    </source>
</evidence>
<dbReference type="GO" id="GO:1904680">
    <property type="term" value="F:peptide transmembrane transporter activity"/>
    <property type="evidence" value="ECO:0007669"/>
    <property type="project" value="TreeGrafter"/>
</dbReference>
<feature type="region of interest" description="Disordered" evidence="4">
    <location>
        <begin position="53"/>
        <end position="72"/>
    </location>
</feature>
<dbReference type="PATRIC" id="fig|411475.3.peg.1743"/>
<name>G9YR62_FLAPL</name>
<dbReference type="PANTHER" id="PTHR30290:SF9">
    <property type="entry name" value="OLIGOPEPTIDE-BINDING PROTEIN APPA"/>
    <property type="match status" value="1"/>
</dbReference>
<evidence type="ECO:0000259" key="5">
    <source>
        <dbReference type="Pfam" id="PF00496"/>
    </source>
</evidence>
<organism evidence="6 7">
    <name type="scientific">Flavonifractor plautii ATCC 29863</name>
    <dbReference type="NCBI Taxonomy" id="411475"/>
    <lineage>
        <taxon>Bacteria</taxon>
        <taxon>Bacillati</taxon>
        <taxon>Bacillota</taxon>
        <taxon>Clostridia</taxon>
        <taxon>Eubacteriales</taxon>
        <taxon>Oscillospiraceae</taxon>
        <taxon>Flavonifractor</taxon>
    </lineage>
</organism>
<evidence type="ECO:0000256" key="3">
    <source>
        <dbReference type="ARBA" id="ARBA00022729"/>
    </source>
</evidence>
<comment type="caution">
    <text evidence="6">The sequence shown here is derived from an EMBL/GenBank/DDBJ whole genome shotgun (WGS) entry which is preliminary data.</text>
</comment>
<dbReference type="Gene3D" id="3.10.105.10">
    <property type="entry name" value="Dipeptide-binding Protein, Domain 3"/>
    <property type="match status" value="1"/>
</dbReference>
<comment type="similarity">
    <text evidence="1">Belongs to the bacterial solute-binding protein 5 family.</text>
</comment>
<dbReference type="InterPro" id="IPR000914">
    <property type="entry name" value="SBP_5_dom"/>
</dbReference>
<keyword evidence="3" id="KW-0732">Signal</keyword>
<feature type="compositionally biased region" description="Low complexity" evidence="4">
    <location>
        <begin position="53"/>
        <end position="71"/>
    </location>
</feature>
<dbReference type="Gene3D" id="3.40.190.10">
    <property type="entry name" value="Periplasmic binding protein-like II"/>
    <property type="match status" value="1"/>
</dbReference>
<dbReference type="InterPro" id="IPR030678">
    <property type="entry name" value="Peptide/Ni-bd"/>
</dbReference>
<dbReference type="CDD" id="cd00995">
    <property type="entry name" value="PBP2_NikA_DppA_OppA_like"/>
    <property type="match status" value="1"/>
</dbReference>
<dbReference type="EMBL" id="AGCK01000155">
    <property type="protein sequence ID" value="EHM50213.1"/>
    <property type="molecule type" value="Genomic_DNA"/>
</dbReference>
<sequence length="564" mass="63434">MEPAHFLHPQDLRVSRYKLDRKKEDSMNLKKRLTAALLSAALALSLVACGSPATQESPSTAPSPSAEPASAGHTADDMIVLAGARTLAPGLEDVYFSHKLLGAWEPLISVDESGNPMGVLAESWERNEDATVWTFHLRQGVKFQNGEDFNADIVVENFNRYKLMESGYSQYTTFKVDELYPGLIGCEKVDDYTVNVSFTDPIPRLLFNMKDTASCIFYPGSWDTETGYFTEQPVGTGPYIIKDIKEDEYVDITAFDGYWGEPAKTKNIRVRIITDPQARYAALDSEEVMGVLDLGAMPAALGDELLKDDRFAMAVQTSNITHIMLLKGEGTKFSDMRLRQAVSLAIDRQLIVDQLWGGYAMPTQNLINRMCPDWVELPVEYDMDKAKELAREVLGDERLPLDMYTRSLYLDRGPYKEMMEYIQSQLSQIGIDATVNVIDSSTYSEMSKAGELGANFMTHGMSNLNAYHFLDIYMSSEGSYNKSQHLAYSNPHVDELLAEMKTTLDDDRFHELAVELQEIANTELPVIPLFYDTSNLIYNQEQITGYEDFSDHLDLSHLSWVNAQ</sequence>
<dbReference type="PIRSF" id="PIRSF002741">
    <property type="entry name" value="MppA"/>
    <property type="match status" value="1"/>
</dbReference>
<proteinExistence type="inferred from homology"/>
<keyword evidence="2" id="KW-0813">Transport</keyword>
<dbReference type="InterPro" id="IPR039424">
    <property type="entry name" value="SBP_5"/>
</dbReference>
<evidence type="ECO:0000313" key="6">
    <source>
        <dbReference type="EMBL" id="EHM50213.1"/>
    </source>
</evidence>
<feature type="domain" description="Solute-binding protein family 5" evidence="5">
    <location>
        <begin position="116"/>
        <end position="480"/>
    </location>
</feature>
<evidence type="ECO:0000256" key="4">
    <source>
        <dbReference type="SAM" id="MobiDB-lite"/>
    </source>
</evidence>
<dbReference type="PANTHER" id="PTHR30290">
    <property type="entry name" value="PERIPLASMIC BINDING COMPONENT OF ABC TRANSPORTER"/>
    <property type="match status" value="1"/>
</dbReference>
<dbReference type="GO" id="GO:0015833">
    <property type="term" value="P:peptide transport"/>
    <property type="evidence" value="ECO:0007669"/>
    <property type="project" value="TreeGrafter"/>
</dbReference>
<accession>G9YR62</accession>
<reference evidence="6 7" key="1">
    <citation type="submission" date="2011-08" db="EMBL/GenBank/DDBJ databases">
        <authorList>
            <person name="Weinstock G."/>
            <person name="Sodergren E."/>
            <person name="Clifton S."/>
            <person name="Fulton L."/>
            <person name="Fulton B."/>
            <person name="Courtney L."/>
            <person name="Fronick C."/>
            <person name="Harrison M."/>
            <person name="Strong C."/>
            <person name="Farmer C."/>
            <person name="Delahaunty K."/>
            <person name="Markovic C."/>
            <person name="Hall O."/>
            <person name="Minx P."/>
            <person name="Tomlinson C."/>
            <person name="Mitreva M."/>
            <person name="Hou S."/>
            <person name="Chen J."/>
            <person name="Wollam A."/>
            <person name="Pepin K.H."/>
            <person name="Johnson M."/>
            <person name="Bhonagiri V."/>
            <person name="Zhang X."/>
            <person name="Suruliraj S."/>
            <person name="Warren W."/>
            <person name="Chinwalla A."/>
            <person name="Mardis E.R."/>
            <person name="Wilson R.K."/>
        </authorList>
    </citation>
    <scope>NUCLEOTIDE SEQUENCE [LARGE SCALE GENOMIC DNA]</scope>
    <source>
        <strain evidence="6 7">ATCC 29863</strain>
    </source>
</reference>
<dbReference type="GO" id="GO:0042597">
    <property type="term" value="C:periplasmic space"/>
    <property type="evidence" value="ECO:0007669"/>
    <property type="project" value="UniProtKB-ARBA"/>
</dbReference>
<dbReference type="SUPFAM" id="SSF53850">
    <property type="entry name" value="Periplasmic binding protein-like II"/>
    <property type="match status" value="1"/>
</dbReference>
<protein>
    <submittedName>
        <fullName evidence="6">ABC transporter, substrate-binding protein, family 5</fullName>
    </submittedName>
</protein>
<dbReference type="Proteomes" id="UP000004459">
    <property type="component" value="Unassembled WGS sequence"/>
</dbReference>
<evidence type="ECO:0000256" key="1">
    <source>
        <dbReference type="ARBA" id="ARBA00005695"/>
    </source>
</evidence>